<organism evidence="1 2">
    <name type="scientific">Jimgerdemannia flammicorona</name>
    <dbReference type="NCBI Taxonomy" id="994334"/>
    <lineage>
        <taxon>Eukaryota</taxon>
        <taxon>Fungi</taxon>
        <taxon>Fungi incertae sedis</taxon>
        <taxon>Mucoromycota</taxon>
        <taxon>Mucoromycotina</taxon>
        <taxon>Endogonomycetes</taxon>
        <taxon>Endogonales</taxon>
        <taxon>Endogonaceae</taxon>
        <taxon>Jimgerdemannia</taxon>
    </lineage>
</organism>
<evidence type="ECO:0000313" key="2">
    <source>
        <dbReference type="Proteomes" id="UP000274822"/>
    </source>
</evidence>
<name>A0A433QLY6_9FUNG</name>
<evidence type="ECO:0000313" key="1">
    <source>
        <dbReference type="EMBL" id="RUS30796.1"/>
    </source>
</evidence>
<dbReference type="AlphaFoldDB" id="A0A433QLY6"/>
<proteinExistence type="predicted"/>
<gene>
    <name evidence="1" type="ORF">BC938DRAFT_478944</name>
</gene>
<sequence>MSICRTPRDASLEEIPESAVSRRRALDQFAHDEGPQQWQKFHGSSHHYTLAHRPEPYSSAC</sequence>
<protein>
    <submittedName>
        <fullName evidence="1">Uncharacterized protein</fullName>
    </submittedName>
</protein>
<accession>A0A433QLY6</accession>
<comment type="caution">
    <text evidence="1">The sequence shown here is derived from an EMBL/GenBank/DDBJ whole genome shotgun (WGS) entry which is preliminary data.</text>
</comment>
<dbReference type="Proteomes" id="UP000274822">
    <property type="component" value="Unassembled WGS sequence"/>
</dbReference>
<reference evidence="1 2" key="1">
    <citation type="journal article" date="2018" name="New Phytol.">
        <title>Phylogenomics of Endogonaceae and evolution of mycorrhizas within Mucoromycota.</title>
        <authorList>
            <person name="Chang Y."/>
            <person name="Desiro A."/>
            <person name="Na H."/>
            <person name="Sandor L."/>
            <person name="Lipzen A."/>
            <person name="Clum A."/>
            <person name="Barry K."/>
            <person name="Grigoriev I.V."/>
            <person name="Martin F.M."/>
            <person name="Stajich J.E."/>
            <person name="Smith M.E."/>
            <person name="Bonito G."/>
            <person name="Spatafora J.W."/>
        </authorList>
    </citation>
    <scope>NUCLEOTIDE SEQUENCE [LARGE SCALE GENOMIC DNA]</scope>
    <source>
        <strain evidence="1 2">AD002</strain>
    </source>
</reference>
<dbReference type="EMBL" id="RBNJ01003560">
    <property type="protein sequence ID" value="RUS30796.1"/>
    <property type="molecule type" value="Genomic_DNA"/>
</dbReference>
<keyword evidence="2" id="KW-1185">Reference proteome</keyword>